<organism evidence="2">
    <name type="scientific">Solenopsis invicta virus 3</name>
    <name type="common">SINV-3</name>
    <dbReference type="NCBI Taxonomy" id="631345"/>
    <lineage>
        <taxon>Viruses</taxon>
        <taxon>Riboviria</taxon>
        <taxon>Orthornavirae</taxon>
        <taxon>Pisuviricota</taxon>
        <taxon>Pisoniviricetes</taxon>
        <taxon>Picornavirales</taxon>
        <taxon>Solinviviridae</taxon>
        <taxon>Invictavirus</taxon>
        <taxon>Invictavirus solenopsis</taxon>
    </lineage>
</organism>
<proteinExistence type="predicted"/>
<accession>D2JRZ5</accession>
<evidence type="ECO:0000313" key="2">
    <source>
        <dbReference type="EMBL" id="ACZ65581.1"/>
    </source>
</evidence>
<sequence length="158" mass="18772">MRVEYFMVLIKLILMVGDGLLMVMHQLLDPIIVLLFHHLNFLVMIKLTIIILLEQNKGESLLMELKFIEFLKQKMVDIVLIHLFPKLIGLLKLHIMRIGQELRCLIKFVKLFKLEIIYQVCTLMEILKCVLWLDRVLQQPNLLIIISIQFMFITSLHY</sequence>
<keyword evidence="1" id="KW-1133">Transmembrane helix</keyword>
<feature type="transmembrane region" description="Helical" evidence="1">
    <location>
        <begin position="31"/>
        <end position="53"/>
    </location>
</feature>
<reference evidence="2" key="1">
    <citation type="journal article" date="2010" name="Virus Genes">
        <title>Complete genome sequence of an Argentinean isolate of Solenopsis invicta virus 3.</title>
        <authorList>
            <person name="Valles S.M."/>
            <person name="Allen C."/>
            <person name="Varone L."/>
            <person name="Briano J."/>
        </authorList>
    </citation>
    <scope>NUCLEOTIDE SEQUENCE</scope>
    <source>
        <strain evidence="2">SF</strain>
    </source>
</reference>
<keyword evidence="1" id="KW-0812">Transmembrane</keyword>
<protein>
    <submittedName>
        <fullName evidence="2">Uncharacterized protein</fullName>
    </submittedName>
</protein>
<dbReference type="EMBL" id="GU017972">
    <property type="protein sequence ID" value="ACZ65581.1"/>
    <property type="molecule type" value="Genomic_RNA"/>
</dbReference>
<name>D2JRZ5_SINV3</name>
<organismHost>
    <name type="scientific">Solenopsis invicta</name>
    <name type="common">Red imported fire ant</name>
    <name type="synonym">Solenopsis wagneri</name>
    <dbReference type="NCBI Taxonomy" id="13686"/>
</organismHost>
<feature type="transmembrane region" description="Helical" evidence="1">
    <location>
        <begin position="6"/>
        <end position="24"/>
    </location>
</feature>
<keyword evidence="1" id="KW-0472">Membrane</keyword>
<evidence type="ECO:0000256" key="1">
    <source>
        <dbReference type="SAM" id="Phobius"/>
    </source>
</evidence>